<gene>
    <name evidence="1" type="ORF">ATX59_04455</name>
    <name evidence="2" type="ORF">OENI_0905</name>
</gene>
<evidence type="ECO:0000313" key="4">
    <source>
        <dbReference type="Proteomes" id="UP000294726"/>
    </source>
</evidence>
<dbReference type="Proteomes" id="UP000294726">
    <property type="component" value="Chromosome"/>
</dbReference>
<reference evidence="2 4" key="2">
    <citation type="submission" date="2018-08" db="EMBL/GenBank/DDBJ databases">
        <authorList>
            <person name="Lorentzen P. G. S. M."/>
        </authorList>
    </citation>
    <scope>NUCLEOTIDE SEQUENCE [LARGE SCALE GENOMIC DNA]</scope>
    <source>
        <strain evidence="2 4">CRBO_1381</strain>
    </source>
</reference>
<name>A0A6N4A637_OENOE</name>
<evidence type="ECO:0008006" key="5">
    <source>
        <dbReference type="Google" id="ProtNLM"/>
    </source>
</evidence>
<sequence>MNTELNQLIIIGNGFDLNCQLKSKYADFFEDRYKPEENKKVYQKIFFPVINYSLAPFNSDCKNLNMSQWTVWDFIIINILYCQEDSDLGGKWSDFEGLISSLIRKNSIPALSIGDGVYQEILRVLNYEYMAEIARPSDIEYDNSYSDQKYKEEMYKRIAAGVYKNYIQKPNFNVITRKIFNPLREKEYNADFKNAFDTILLKELNVLEHDFAKYIKNQVATDPDYRNNCGNLLFDLLFNDLTLNNLQEGIETHNYLLNFNYTQPQIEAVWPNLGYREYWFDYVKNVHGTAKKEDAIFGIDYEDGKDDDLVRFTKTFRSMQLEEKYSGKTFFDHLPINKIKIYGHSLNPADNSYYTSIFDAVDLYSSKTELFFYYKDREGLNLSQLDLSINNLIKEYGSTISKDHGSGLLHKLLLENRIHIRPLIEYNPMVVGEKEERQFLNLDDLDKKKRDLFTEKLESISKYNKAAADRIAEMED</sequence>
<evidence type="ECO:0000313" key="1">
    <source>
        <dbReference type="EMBL" id="OIM21427.1"/>
    </source>
</evidence>
<dbReference type="AlphaFoldDB" id="A0A6N4A637"/>
<evidence type="ECO:0000313" key="3">
    <source>
        <dbReference type="Proteomes" id="UP000181728"/>
    </source>
</evidence>
<dbReference type="Proteomes" id="UP000181728">
    <property type="component" value="Unassembled WGS sequence"/>
</dbReference>
<dbReference type="Pfam" id="PF14253">
    <property type="entry name" value="AbiH"/>
    <property type="match status" value="1"/>
</dbReference>
<evidence type="ECO:0000313" key="2">
    <source>
        <dbReference type="EMBL" id="VDB98047.1"/>
    </source>
</evidence>
<proteinExistence type="predicted"/>
<dbReference type="EMBL" id="LR031358">
    <property type="protein sequence ID" value="VDB98047.1"/>
    <property type="molecule type" value="Genomic_DNA"/>
</dbReference>
<dbReference type="InterPro" id="IPR025935">
    <property type="entry name" value="AbiH"/>
</dbReference>
<dbReference type="RefSeq" id="WP_032818653.1">
    <property type="nucleotide sequence ID" value="NZ_LR031358.1"/>
</dbReference>
<reference evidence="1 3" key="1">
    <citation type="journal article" date="2016" name="BMC Genomics">
        <title>Consensus pan-genome assembly of the specialised wine bacterium Oenococcus oeni.</title>
        <authorList>
            <person name="Sternes P.R."/>
            <person name="Borneman A.R."/>
        </authorList>
    </citation>
    <scope>NUCLEOTIDE SEQUENCE [LARGE SCALE GENOMIC DNA]</scope>
    <source>
        <strain evidence="1 3">AWRIB661</strain>
    </source>
</reference>
<dbReference type="EMBL" id="MLOK01000036">
    <property type="protein sequence ID" value="OIM21427.1"/>
    <property type="molecule type" value="Genomic_DNA"/>
</dbReference>
<organism evidence="1 3">
    <name type="scientific">Oenococcus oeni</name>
    <name type="common">Leuconostoc oenos</name>
    <dbReference type="NCBI Taxonomy" id="1247"/>
    <lineage>
        <taxon>Bacteria</taxon>
        <taxon>Bacillati</taxon>
        <taxon>Bacillota</taxon>
        <taxon>Bacilli</taxon>
        <taxon>Lactobacillales</taxon>
        <taxon>Lactobacillaceae</taxon>
        <taxon>Oenococcus</taxon>
    </lineage>
</organism>
<accession>A0A6N4A637</accession>
<protein>
    <recommendedName>
        <fullName evidence="5">Bacteriophage abortive infection AbiH</fullName>
    </recommendedName>
</protein>